<evidence type="ECO:0000313" key="2">
    <source>
        <dbReference type="EMBL" id="MBI5252136.1"/>
    </source>
</evidence>
<dbReference type="Pfam" id="PF13185">
    <property type="entry name" value="GAF_2"/>
    <property type="match status" value="1"/>
</dbReference>
<evidence type="ECO:0000313" key="3">
    <source>
        <dbReference type="Proteomes" id="UP000807825"/>
    </source>
</evidence>
<comment type="caution">
    <text evidence="2">The sequence shown here is derived from an EMBL/GenBank/DDBJ whole genome shotgun (WGS) entry which is preliminary data.</text>
</comment>
<dbReference type="Gene3D" id="3.30.450.40">
    <property type="match status" value="1"/>
</dbReference>
<protein>
    <submittedName>
        <fullName evidence="2">GAF domain-containing protein</fullName>
    </submittedName>
</protein>
<dbReference type="EMBL" id="JACRDE010000570">
    <property type="protein sequence ID" value="MBI5252136.1"/>
    <property type="molecule type" value="Genomic_DNA"/>
</dbReference>
<dbReference type="InterPro" id="IPR029016">
    <property type="entry name" value="GAF-like_dom_sf"/>
</dbReference>
<feature type="domain" description="GAF" evidence="1">
    <location>
        <begin position="1"/>
        <end position="111"/>
    </location>
</feature>
<reference evidence="2" key="1">
    <citation type="submission" date="2020-07" db="EMBL/GenBank/DDBJ databases">
        <title>Huge and variable diversity of episymbiotic CPR bacteria and DPANN archaea in groundwater ecosystems.</title>
        <authorList>
            <person name="He C.Y."/>
            <person name="Keren R."/>
            <person name="Whittaker M."/>
            <person name="Farag I.F."/>
            <person name="Doudna J."/>
            <person name="Cate J.H.D."/>
            <person name="Banfield J.F."/>
        </authorList>
    </citation>
    <scope>NUCLEOTIDE SEQUENCE</scope>
    <source>
        <strain evidence="2">NC_groundwater_1664_Pr3_B-0.1um_52_9</strain>
    </source>
</reference>
<dbReference type="SUPFAM" id="SSF55781">
    <property type="entry name" value="GAF domain-like"/>
    <property type="match status" value="1"/>
</dbReference>
<sequence length="131" mass="14891">FAHDGLSSEYVDKGPLDSSKSIGETILNGKHAWVEDVAVDPRVQYPNEAIREGIKSILSVPLIVRNKVIGALRVYSGEVRAFSDEEIKFLYGFAEQVAYAIENARSYEDVKDEYEALRDDLWEFFDKNGWL</sequence>
<feature type="non-terminal residue" evidence="2">
    <location>
        <position position="1"/>
    </location>
</feature>
<dbReference type="AlphaFoldDB" id="A0A9D6Z8I6"/>
<gene>
    <name evidence="2" type="ORF">HY912_21790</name>
</gene>
<organism evidence="2 3">
    <name type="scientific">Desulfomonile tiedjei</name>
    <dbReference type="NCBI Taxonomy" id="2358"/>
    <lineage>
        <taxon>Bacteria</taxon>
        <taxon>Pseudomonadati</taxon>
        <taxon>Thermodesulfobacteriota</taxon>
        <taxon>Desulfomonilia</taxon>
        <taxon>Desulfomonilales</taxon>
        <taxon>Desulfomonilaceae</taxon>
        <taxon>Desulfomonile</taxon>
    </lineage>
</organism>
<name>A0A9D6Z8I6_9BACT</name>
<evidence type="ECO:0000259" key="1">
    <source>
        <dbReference type="SMART" id="SM00065"/>
    </source>
</evidence>
<dbReference type="SMART" id="SM00065">
    <property type="entry name" value="GAF"/>
    <property type="match status" value="1"/>
</dbReference>
<dbReference type="InterPro" id="IPR003018">
    <property type="entry name" value="GAF"/>
</dbReference>
<accession>A0A9D6Z8I6</accession>
<proteinExistence type="predicted"/>
<dbReference type="Proteomes" id="UP000807825">
    <property type="component" value="Unassembled WGS sequence"/>
</dbReference>